<evidence type="ECO:0000256" key="10">
    <source>
        <dbReference type="ARBA" id="ARBA00051680"/>
    </source>
</evidence>
<evidence type="ECO:0000313" key="16">
    <source>
        <dbReference type="Proteomes" id="UP001642409"/>
    </source>
</evidence>
<feature type="compositionally biased region" description="Polar residues" evidence="12">
    <location>
        <begin position="59"/>
        <end position="81"/>
    </location>
</feature>
<dbReference type="Gene3D" id="3.30.10.30">
    <property type="entry name" value="DYRK"/>
    <property type="match status" value="1"/>
</dbReference>
<dbReference type="CDD" id="cd14210">
    <property type="entry name" value="PKc_DYRK"/>
    <property type="match status" value="1"/>
</dbReference>
<feature type="region of interest" description="Disordered" evidence="12">
    <location>
        <begin position="462"/>
        <end position="507"/>
    </location>
</feature>
<organism evidence="14">
    <name type="scientific">Hexamita inflata</name>
    <dbReference type="NCBI Taxonomy" id="28002"/>
    <lineage>
        <taxon>Eukaryota</taxon>
        <taxon>Metamonada</taxon>
        <taxon>Diplomonadida</taxon>
        <taxon>Hexamitidae</taxon>
        <taxon>Hexamitinae</taxon>
        <taxon>Hexamita</taxon>
    </lineage>
</organism>
<dbReference type="EC" id="2.7.12.1" evidence="2"/>
<evidence type="ECO:0000256" key="11">
    <source>
        <dbReference type="PROSITE-ProRule" id="PRU10141"/>
    </source>
</evidence>
<dbReference type="PROSITE" id="PS50011">
    <property type="entry name" value="PROTEIN_KINASE_DOM"/>
    <property type="match status" value="1"/>
</dbReference>
<keyword evidence="5 11" id="KW-0547">Nucleotide-binding</keyword>
<feature type="compositionally biased region" description="Polar residues" evidence="12">
    <location>
        <begin position="9"/>
        <end position="19"/>
    </location>
</feature>
<feature type="binding site" evidence="11">
    <location>
        <position position="182"/>
    </location>
    <ligand>
        <name>ATP</name>
        <dbReference type="ChEBI" id="CHEBI:30616"/>
    </ligand>
</feature>
<reference evidence="14" key="1">
    <citation type="submission" date="2023-06" db="EMBL/GenBank/DDBJ databases">
        <authorList>
            <person name="Kurt Z."/>
        </authorList>
    </citation>
    <scope>NUCLEOTIDE SEQUENCE</scope>
</reference>
<dbReference type="Proteomes" id="UP001642409">
    <property type="component" value="Unassembled WGS sequence"/>
</dbReference>
<dbReference type="GO" id="GO:0005856">
    <property type="term" value="C:cytoskeleton"/>
    <property type="evidence" value="ECO:0007669"/>
    <property type="project" value="TreeGrafter"/>
</dbReference>
<dbReference type="EMBL" id="CAXDID020000110">
    <property type="protein sequence ID" value="CAL6029493.1"/>
    <property type="molecule type" value="Genomic_DNA"/>
</dbReference>
<dbReference type="Gene3D" id="3.30.200.20">
    <property type="entry name" value="Phosphorylase Kinase, domain 1"/>
    <property type="match status" value="1"/>
</dbReference>
<keyword evidence="7 11" id="KW-0067">ATP-binding</keyword>
<keyword evidence="6 15" id="KW-0418">Kinase</keyword>
<dbReference type="SUPFAM" id="SSF56112">
    <property type="entry name" value="Protein kinase-like (PK-like)"/>
    <property type="match status" value="1"/>
</dbReference>
<dbReference type="InterPro" id="IPR050494">
    <property type="entry name" value="Ser_Thr_dual-spec_kinase"/>
</dbReference>
<comment type="catalytic activity">
    <reaction evidence="10">
        <text>L-tyrosyl-[protein] + ATP = O-phospho-L-tyrosyl-[protein] + ADP + H(+)</text>
        <dbReference type="Rhea" id="RHEA:10596"/>
        <dbReference type="Rhea" id="RHEA-COMP:10136"/>
        <dbReference type="Rhea" id="RHEA-COMP:20101"/>
        <dbReference type="ChEBI" id="CHEBI:15378"/>
        <dbReference type="ChEBI" id="CHEBI:30616"/>
        <dbReference type="ChEBI" id="CHEBI:46858"/>
        <dbReference type="ChEBI" id="CHEBI:61978"/>
        <dbReference type="ChEBI" id="CHEBI:456216"/>
        <dbReference type="EC" id="2.7.12.1"/>
    </reaction>
</comment>
<dbReference type="Gene3D" id="1.10.510.10">
    <property type="entry name" value="Transferase(Phosphotransferase) domain 1"/>
    <property type="match status" value="1"/>
</dbReference>
<name>A0AA86PEE1_9EUKA</name>
<dbReference type="InterPro" id="IPR042521">
    <property type="entry name" value="DYRK"/>
</dbReference>
<dbReference type="AlphaFoldDB" id="A0AA86PEE1"/>
<evidence type="ECO:0000256" key="4">
    <source>
        <dbReference type="ARBA" id="ARBA00022679"/>
    </source>
</evidence>
<gene>
    <name evidence="14" type="ORF">HINF_LOCUS25249</name>
    <name evidence="15" type="ORF">HINF_LOCUS32370</name>
</gene>
<evidence type="ECO:0000313" key="14">
    <source>
        <dbReference type="EMBL" id="CAI9937604.1"/>
    </source>
</evidence>
<evidence type="ECO:0000259" key="13">
    <source>
        <dbReference type="PROSITE" id="PS50011"/>
    </source>
</evidence>
<comment type="caution">
    <text evidence="14">The sequence shown here is derived from an EMBL/GenBank/DDBJ whole genome shotgun (WGS) entry which is preliminary data.</text>
</comment>
<evidence type="ECO:0000256" key="1">
    <source>
        <dbReference type="ARBA" id="ARBA00008867"/>
    </source>
</evidence>
<comment type="similarity">
    <text evidence="1">Belongs to the protein kinase superfamily. CMGC Ser/Thr protein kinase family. MNB/DYRK subfamily.</text>
</comment>
<evidence type="ECO:0000256" key="9">
    <source>
        <dbReference type="ARBA" id="ARBA00049308"/>
    </source>
</evidence>
<dbReference type="SMART" id="SM00220">
    <property type="entry name" value="S_TKc"/>
    <property type="match status" value="1"/>
</dbReference>
<feature type="region of interest" description="Disordered" evidence="12">
    <location>
        <begin position="1"/>
        <end position="89"/>
    </location>
</feature>
<dbReference type="GO" id="GO:0004674">
    <property type="term" value="F:protein serine/threonine kinase activity"/>
    <property type="evidence" value="ECO:0007669"/>
    <property type="project" value="UniProtKB-KW"/>
</dbReference>
<evidence type="ECO:0000256" key="2">
    <source>
        <dbReference type="ARBA" id="ARBA00013203"/>
    </source>
</evidence>
<evidence type="ECO:0000256" key="3">
    <source>
        <dbReference type="ARBA" id="ARBA00022527"/>
    </source>
</evidence>
<dbReference type="Pfam" id="PF00069">
    <property type="entry name" value="Pkinase"/>
    <property type="match status" value="1"/>
</dbReference>
<protein>
    <recommendedName>
        <fullName evidence="2">dual-specificity kinase</fullName>
        <ecNumber evidence="2">2.7.12.1</ecNumber>
    </recommendedName>
</protein>
<dbReference type="PANTHER" id="PTHR24058">
    <property type="entry name" value="DUAL SPECIFICITY PROTEIN KINASE"/>
    <property type="match status" value="1"/>
</dbReference>
<dbReference type="PROSITE" id="PS00107">
    <property type="entry name" value="PROTEIN_KINASE_ATP"/>
    <property type="match status" value="1"/>
</dbReference>
<proteinExistence type="inferred from homology"/>
<dbReference type="GO" id="GO:0005737">
    <property type="term" value="C:cytoplasm"/>
    <property type="evidence" value="ECO:0007669"/>
    <property type="project" value="TreeGrafter"/>
</dbReference>
<keyword evidence="3" id="KW-0723">Serine/threonine-protein kinase</keyword>
<evidence type="ECO:0000256" key="6">
    <source>
        <dbReference type="ARBA" id="ARBA00022777"/>
    </source>
</evidence>
<sequence length="507" mass="58021">MAQFRKFKTTQNDEQQQNVIPPPPKELKKPGYKGRRNQAQPTVAFPEIQREALPEVTKNFESSILKGSSTPRRAATTSKTPNQEEKHTGAYILSTQSNQLTKFEQTEILQYQRVSYWGQNATKKYNISDTNFGYDDNRGDYLGVLKDHIAYRYETQSILGQGSFGKVFKAFDHQNNCFVALKIVRNKKRFHRQGLVEVRLLETLRKNDPDDISCVLKLTHSFYFRSHLCIVTDMLSINLYELLVRFNLKGLKLNYVKHIAVQCLNSLCYSHNLNIIHADIKPENILLVKENSTHIRVIDWGSGAFVNQTIYTYIQSRFYRAPEVILGMPYSIEIDVWSMGCVFAELLTGMPIFPGEDEHDQLGKICEFLNMPPNHMIQKASRAGEFFQSGKLRSKHRPNSKSIQQHLKGQPADFIDLICQMLVWDPKQRATPHQLMKHPFVVNNEYSIQMVGQLGQGAVTEADKAKIKEPETENKFQAEEMGFKKPKSGTGSQLGTSSVQLPDLKKI</sequence>
<evidence type="ECO:0000256" key="8">
    <source>
        <dbReference type="ARBA" id="ARBA00049003"/>
    </source>
</evidence>
<evidence type="ECO:0000313" key="15">
    <source>
        <dbReference type="EMBL" id="CAL6029493.1"/>
    </source>
</evidence>
<feature type="compositionally biased region" description="Polar residues" evidence="12">
    <location>
        <begin position="489"/>
        <end position="500"/>
    </location>
</feature>
<keyword evidence="16" id="KW-1185">Reference proteome</keyword>
<dbReference type="InterPro" id="IPR008271">
    <property type="entry name" value="Ser/Thr_kinase_AS"/>
</dbReference>
<evidence type="ECO:0000256" key="12">
    <source>
        <dbReference type="SAM" id="MobiDB-lite"/>
    </source>
</evidence>
<feature type="compositionally biased region" description="Basic and acidic residues" evidence="12">
    <location>
        <begin position="462"/>
        <end position="483"/>
    </location>
</feature>
<comment type="catalytic activity">
    <reaction evidence="8">
        <text>L-seryl-[protein] + ATP = O-phospho-L-seryl-[protein] + ADP + H(+)</text>
        <dbReference type="Rhea" id="RHEA:17989"/>
        <dbReference type="Rhea" id="RHEA-COMP:9863"/>
        <dbReference type="Rhea" id="RHEA-COMP:11604"/>
        <dbReference type="ChEBI" id="CHEBI:15378"/>
        <dbReference type="ChEBI" id="CHEBI:29999"/>
        <dbReference type="ChEBI" id="CHEBI:30616"/>
        <dbReference type="ChEBI" id="CHEBI:83421"/>
        <dbReference type="ChEBI" id="CHEBI:456216"/>
        <dbReference type="EC" id="2.7.12.1"/>
    </reaction>
</comment>
<dbReference type="InterPro" id="IPR011009">
    <property type="entry name" value="Kinase-like_dom_sf"/>
</dbReference>
<evidence type="ECO:0000256" key="5">
    <source>
        <dbReference type="ARBA" id="ARBA00022741"/>
    </source>
</evidence>
<dbReference type="InterPro" id="IPR017441">
    <property type="entry name" value="Protein_kinase_ATP_BS"/>
</dbReference>
<dbReference type="InterPro" id="IPR000719">
    <property type="entry name" value="Prot_kinase_dom"/>
</dbReference>
<dbReference type="PROSITE" id="PS00108">
    <property type="entry name" value="PROTEIN_KINASE_ST"/>
    <property type="match status" value="1"/>
</dbReference>
<dbReference type="GO" id="GO:0005524">
    <property type="term" value="F:ATP binding"/>
    <property type="evidence" value="ECO:0007669"/>
    <property type="project" value="UniProtKB-UniRule"/>
</dbReference>
<keyword evidence="4" id="KW-0808">Transferase</keyword>
<dbReference type="PANTHER" id="PTHR24058:SF22">
    <property type="entry name" value="DUAL SPECIFICITY TYROSINE-PHOSPHORYLATION-REGULATED KINASE 4"/>
    <property type="match status" value="1"/>
</dbReference>
<feature type="domain" description="Protein kinase" evidence="13">
    <location>
        <begin position="153"/>
        <end position="441"/>
    </location>
</feature>
<evidence type="ECO:0000256" key="7">
    <source>
        <dbReference type="ARBA" id="ARBA00022840"/>
    </source>
</evidence>
<reference evidence="15 16" key="2">
    <citation type="submission" date="2024-07" db="EMBL/GenBank/DDBJ databases">
        <authorList>
            <person name="Akdeniz Z."/>
        </authorList>
    </citation>
    <scope>NUCLEOTIDE SEQUENCE [LARGE SCALE GENOMIC DNA]</scope>
</reference>
<comment type="catalytic activity">
    <reaction evidence="9">
        <text>L-threonyl-[protein] + ATP = O-phospho-L-threonyl-[protein] + ADP + H(+)</text>
        <dbReference type="Rhea" id="RHEA:46608"/>
        <dbReference type="Rhea" id="RHEA-COMP:11060"/>
        <dbReference type="Rhea" id="RHEA-COMP:11605"/>
        <dbReference type="ChEBI" id="CHEBI:15378"/>
        <dbReference type="ChEBI" id="CHEBI:30013"/>
        <dbReference type="ChEBI" id="CHEBI:30616"/>
        <dbReference type="ChEBI" id="CHEBI:61977"/>
        <dbReference type="ChEBI" id="CHEBI:456216"/>
        <dbReference type="EC" id="2.7.12.1"/>
    </reaction>
</comment>
<dbReference type="EMBL" id="CATOUU010000647">
    <property type="protein sequence ID" value="CAI9937604.1"/>
    <property type="molecule type" value="Genomic_DNA"/>
</dbReference>
<dbReference type="GO" id="GO:0004712">
    <property type="term" value="F:protein serine/threonine/tyrosine kinase activity"/>
    <property type="evidence" value="ECO:0007669"/>
    <property type="project" value="UniProtKB-EC"/>
</dbReference>
<accession>A0AA86PEE1</accession>